<sequence>MSKTFLDYLTQPNPEPKVHKQGKGYSTATQADYGPDRYDIWEDITWDNLKATFEHILEKPLGKPFVRSAKDIPLEKLDIFEEDSVTQLAVAWNEPVLRHVFEGTYKAICEEIPQEAFRRGIICLEKNTGRGHVKGVNGKNQMPDWCAYQRKPGQGPYFPNIVPGDSKPAGKWKSEWIDSKTHSLRRKAHHVMVQITKYMWEARTRYGFILSEEELVLVRLSAYPREDQFVQTRNEGVKQRGQILGSDRFFQNEDGDGDDDDTDEADGWSNPPSNASYAGDTRKTGLQVEYSCIPWVASGHDVLTMNLALWWLPILAVQENSIKQSGTYTSLGEIIRGTSPVFELEQTERDMQDRFYGEEGHRHKRKVHEEEEGNDDIASPVPPSTDKRRRPSLRSRSSLRVKQGSDKITSPISPTKDRRRHPNRRDRSSTRAHPSVTNLTSQDQLSRSARSSPHIFQQSKKRRGPTTEELEHERPPGDEKYFTSFQSNV</sequence>
<evidence type="ECO:0000313" key="3">
    <source>
        <dbReference type="Proteomes" id="UP000758603"/>
    </source>
</evidence>
<reference evidence="2" key="1">
    <citation type="journal article" date="2021" name="Nat. Commun.">
        <title>Genetic determinants of endophytism in the Arabidopsis root mycobiome.</title>
        <authorList>
            <person name="Mesny F."/>
            <person name="Miyauchi S."/>
            <person name="Thiergart T."/>
            <person name="Pickel B."/>
            <person name="Atanasova L."/>
            <person name="Karlsson M."/>
            <person name="Huettel B."/>
            <person name="Barry K.W."/>
            <person name="Haridas S."/>
            <person name="Chen C."/>
            <person name="Bauer D."/>
            <person name="Andreopoulos W."/>
            <person name="Pangilinan J."/>
            <person name="LaButti K."/>
            <person name="Riley R."/>
            <person name="Lipzen A."/>
            <person name="Clum A."/>
            <person name="Drula E."/>
            <person name="Henrissat B."/>
            <person name="Kohler A."/>
            <person name="Grigoriev I.V."/>
            <person name="Martin F.M."/>
            <person name="Hacquard S."/>
        </authorList>
    </citation>
    <scope>NUCLEOTIDE SEQUENCE</scope>
    <source>
        <strain evidence="2">MPI-SDFR-AT-0073</strain>
    </source>
</reference>
<feature type="compositionally biased region" description="Acidic residues" evidence="1">
    <location>
        <begin position="253"/>
        <end position="266"/>
    </location>
</feature>
<organism evidence="2 3">
    <name type="scientific">Truncatella angustata</name>
    <dbReference type="NCBI Taxonomy" id="152316"/>
    <lineage>
        <taxon>Eukaryota</taxon>
        <taxon>Fungi</taxon>
        <taxon>Dikarya</taxon>
        <taxon>Ascomycota</taxon>
        <taxon>Pezizomycotina</taxon>
        <taxon>Sordariomycetes</taxon>
        <taxon>Xylariomycetidae</taxon>
        <taxon>Amphisphaeriales</taxon>
        <taxon>Sporocadaceae</taxon>
        <taxon>Truncatella</taxon>
    </lineage>
</organism>
<protein>
    <submittedName>
        <fullName evidence="2">Uncharacterized protein</fullName>
    </submittedName>
</protein>
<feature type="region of interest" description="Disordered" evidence="1">
    <location>
        <begin position="244"/>
        <end position="280"/>
    </location>
</feature>
<dbReference type="AlphaFoldDB" id="A0A9P8UDQ9"/>
<keyword evidence="3" id="KW-1185">Reference proteome</keyword>
<dbReference type="RefSeq" id="XP_045954556.1">
    <property type="nucleotide sequence ID" value="XM_046103759.1"/>
</dbReference>
<feature type="compositionally biased region" description="Basic and acidic residues" evidence="1">
    <location>
        <begin position="465"/>
        <end position="481"/>
    </location>
</feature>
<proteinExistence type="predicted"/>
<dbReference type="GeneID" id="70132650"/>
<feature type="compositionally biased region" description="Polar residues" evidence="1">
    <location>
        <begin position="435"/>
        <end position="458"/>
    </location>
</feature>
<evidence type="ECO:0000256" key="1">
    <source>
        <dbReference type="SAM" id="MobiDB-lite"/>
    </source>
</evidence>
<gene>
    <name evidence="2" type="ORF">BKA67DRAFT_579274</name>
</gene>
<evidence type="ECO:0000313" key="2">
    <source>
        <dbReference type="EMBL" id="KAH6648044.1"/>
    </source>
</evidence>
<feature type="region of interest" description="Disordered" evidence="1">
    <location>
        <begin position="355"/>
        <end position="489"/>
    </location>
</feature>
<dbReference type="Proteomes" id="UP000758603">
    <property type="component" value="Unassembled WGS sequence"/>
</dbReference>
<name>A0A9P8UDQ9_9PEZI</name>
<dbReference type="EMBL" id="JAGPXC010000008">
    <property type="protein sequence ID" value="KAH6648044.1"/>
    <property type="molecule type" value="Genomic_DNA"/>
</dbReference>
<comment type="caution">
    <text evidence="2">The sequence shown here is derived from an EMBL/GenBank/DDBJ whole genome shotgun (WGS) entry which is preliminary data.</text>
</comment>
<accession>A0A9P8UDQ9</accession>
<dbReference type="OrthoDB" id="4367324at2759"/>
<feature type="compositionally biased region" description="Basic residues" evidence="1">
    <location>
        <begin position="387"/>
        <end position="399"/>
    </location>
</feature>
<feature type="region of interest" description="Disordered" evidence="1">
    <location>
        <begin position="1"/>
        <end position="26"/>
    </location>
</feature>